<sequence>MIVFSPTLPGNGKITGVFVSPDSHILAVASLFPLLTNPPGRAAYTGQRLRHRLALYHRGERRPFAAFDMLRLPINDISFHPHEPVIAIAAGSYDGGWFFEGELVAWNWSSDRSWPLAGGLPEIELCSFNVAGDRLDLLVRPWDEEWGNEESEEDPFDRLYPVNVAYEGAVGSIAVEIDPATWIARQTIDRQVSDQDRQSAMERQLANWFGTDRLVQRGAIWDVAWLDNGRLAAVHDLCLLEIHDLENGSVVCFSGEGYGARILRSSPPIVQIGPPASALGEAPRSRLQVLRDGRLAEFGAFEGVYTFVSSRDGRVLGRRDRHPAGVGQADVLIDICTGQARFADLGHYDCFNHHIGVDGAPDLYLLQGTPPTSHKKKRLCRVRPDGTVEDLWPLLPADGSHASHAMECIGCYVEDDAGRGIVVAGRHYHPDPRQGHHGFIYRKAIKRPGREIWRHTTTAAASAVVHVAPIGLVVAALLDGTILVLDAAAGTVVAKARAAVNGVATVIYAMDASDALLAVGTFDGCIAVIALDDLSADGGILELA</sequence>
<organism evidence="1 2">
    <name type="scientific">Ensifer canadensis</name>
    <dbReference type="NCBI Taxonomy" id="555315"/>
    <lineage>
        <taxon>Bacteria</taxon>
        <taxon>Pseudomonadati</taxon>
        <taxon>Pseudomonadota</taxon>
        <taxon>Alphaproteobacteria</taxon>
        <taxon>Hyphomicrobiales</taxon>
        <taxon>Rhizobiaceae</taxon>
        <taxon>Sinorhizobium/Ensifer group</taxon>
        <taxon>Ensifer</taxon>
    </lineage>
</organism>
<dbReference type="EMBL" id="WXFA01000003">
    <property type="protein sequence ID" value="MBM3090295.1"/>
    <property type="molecule type" value="Genomic_DNA"/>
</dbReference>
<dbReference type="SUPFAM" id="SSF50998">
    <property type="entry name" value="Quinoprotein alcohol dehydrogenase-like"/>
    <property type="match status" value="1"/>
</dbReference>
<reference evidence="1 2" key="1">
    <citation type="submission" date="2020-01" db="EMBL/GenBank/DDBJ databases">
        <title>Draft genome assembly of Ensifer adhaerens T173.</title>
        <authorList>
            <person name="Craig J.E."/>
            <person name="Stinchcombe J.R."/>
        </authorList>
    </citation>
    <scope>NUCLEOTIDE SEQUENCE [LARGE SCALE GENOMIC DNA]</scope>
    <source>
        <strain evidence="1 2">T173</strain>
    </source>
</reference>
<gene>
    <name evidence="1" type="ORF">GFB56_05650</name>
</gene>
<proteinExistence type="predicted"/>
<evidence type="ECO:0000313" key="2">
    <source>
        <dbReference type="Proteomes" id="UP000744980"/>
    </source>
</evidence>
<name>A0AAW4FIF2_9HYPH</name>
<accession>A0AAW4FIF2</accession>
<keyword evidence="2" id="KW-1185">Reference proteome</keyword>
<evidence type="ECO:0000313" key="1">
    <source>
        <dbReference type="EMBL" id="MBM3090295.1"/>
    </source>
</evidence>
<protein>
    <submittedName>
        <fullName evidence="1">Uncharacterized protein</fullName>
    </submittedName>
</protein>
<comment type="caution">
    <text evidence="1">The sequence shown here is derived from an EMBL/GenBank/DDBJ whole genome shotgun (WGS) entry which is preliminary data.</text>
</comment>
<dbReference type="AlphaFoldDB" id="A0AAW4FIF2"/>
<dbReference type="Proteomes" id="UP000744980">
    <property type="component" value="Unassembled WGS sequence"/>
</dbReference>
<dbReference type="InterPro" id="IPR011047">
    <property type="entry name" value="Quinoprotein_ADH-like_sf"/>
</dbReference>